<name>A9GVU7_SORC5</name>
<dbReference type="HOGENOM" id="CLU_849664_0_0_7"/>
<evidence type="ECO:0000313" key="3">
    <source>
        <dbReference type="EMBL" id="CAN93844.1"/>
    </source>
</evidence>
<keyword evidence="4" id="KW-1185">Reference proteome</keyword>
<dbReference type="KEGG" id="scl:sce3684"/>
<proteinExistence type="predicted"/>
<feature type="transmembrane region" description="Helical" evidence="2">
    <location>
        <begin position="49"/>
        <end position="70"/>
    </location>
</feature>
<evidence type="ECO:0000256" key="2">
    <source>
        <dbReference type="SAM" id="Phobius"/>
    </source>
</evidence>
<reference evidence="3 4" key="1">
    <citation type="journal article" date="2007" name="Nat. Biotechnol.">
        <title>Complete genome sequence of the myxobacterium Sorangium cellulosum.</title>
        <authorList>
            <person name="Schneiker S."/>
            <person name="Perlova O."/>
            <person name="Kaiser O."/>
            <person name="Gerth K."/>
            <person name="Alici A."/>
            <person name="Altmeyer M.O."/>
            <person name="Bartels D."/>
            <person name="Bekel T."/>
            <person name="Beyer S."/>
            <person name="Bode E."/>
            <person name="Bode H.B."/>
            <person name="Bolten C.J."/>
            <person name="Choudhuri J.V."/>
            <person name="Doss S."/>
            <person name="Elnakady Y.A."/>
            <person name="Frank B."/>
            <person name="Gaigalat L."/>
            <person name="Goesmann A."/>
            <person name="Groeger C."/>
            <person name="Gross F."/>
            <person name="Jelsbak L."/>
            <person name="Jelsbak L."/>
            <person name="Kalinowski J."/>
            <person name="Kegler C."/>
            <person name="Knauber T."/>
            <person name="Konietzny S."/>
            <person name="Kopp M."/>
            <person name="Krause L."/>
            <person name="Krug D."/>
            <person name="Linke B."/>
            <person name="Mahmud T."/>
            <person name="Martinez-Arias R."/>
            <person name="McHardy A.C."/>
            <person name="Merai M."/>
            <person name="Meyer F."/>
            <person name="Mormann S."/>
            <person name="Munoz-Dorado J."/>
            <person name="Perez J."/>
            <person name="Pradella S."/>
            <person name="Rachid S."/>
            <person name="Raddatz G."/>
            <person name="Rosenau F."/>
            <person name="Rueckert C."/>
            <person name="Sasse F."/>
            <person name="Scharfe M."/>
            <person name="Schuster S.C."/>
            <person name="Suen G."/>
            <person name="Treuner-Lange A."/>
            <person name="Velicer G.J."/>
            <person name="Vorholter F.-J."/>
            <person name="Weissman K.J."/>
            <person name="Welch R.D."/>
            <person name="Wenzel S.C."/>
            <person name="Whitworth D.E."/>
            <person name="Wilhelm S."/>
            <person name="Wittmann C."/>
            <person name="Bloecker H."/>
            <person name="Puehler A."/>
            <person name="Mueller R."/>
        </authorList>
    </citation>
    <scope>NUCLEOTIDE SEQUENCE [LARGE SCALE GENOMIC DNA]</scope>
    <source>
        <strain evidence="4">So ce56</strain>
    </source>
</reference>
<accession>A9GVU7</accession>
<evidence type="ECO:0000313" key="4">
    <source>
        <dbReference type="Proteomes" id="UP000002139"/>
    </source>
</evidence>
<sequence>MPAQASGTSARQASPPERPGTQAGTTTVLGAGGNASGSRASLLARTPPAALWLVTGAAALVAVVFAAALLRDGVSLSRLEAASLAERAPPSSSGLRRPVAPRPSDAVPADELATATAGGVLALEALASRYPKDPAIFRALMLRHALPPPYHAAALAAVKRLLELDPGAAADDDVKRIVSSAAGGPPEAASGALDLMASGMGSHGADLLYELAVGSSALKERAAKRLAEAAVLGRATPALRVAHELRIAPSCKARQALLARATTDGDRRAVDVLAPLITSKGKGCGFLGMSRCAAACASIAGEIKAAIQAIEARTGPSPRAADAPASR</sequence>
<dbReference type="AlphaFoldDB" id="A9GVU7"/>
<feature type="region of interest" description="Disordered" evidence="1">
    <location>
        <begin position="1"/>
        <end position="39"/>
    </location>
</feature>
<organism evidence="3 4">
    <name type="scientific">Sorangium cellulosum (strain So ce56)</name>
    <name type="common">Polyangium cellulosum (strain So ce56)</name>
    <dbReference type="NCBI Taxonomy" id="448385"/>
    <lineage>
        <taxon>Bacteria</taxon>
        <taxon>Pseudomonadati</taxon>
        <taxon>Myxococcota</taxon>
        <taxon>Polyangia</taxon>
        <taxon>Polyangiales</taxon>
        <taxon>Polyangiaceae</taxon>
        <taxon>Sorangium</taxon>
    </lineage>
</organism>
<protein>
    <submittedName>
        <fullName evidence="3">Uncharacterized protein</fullName>
    </submittedName>
</protein>
<keyword evidence="2" id="KW-0812">Transmembrane</keyword>
<dbReference type="STRING" id="448385.sce3684"/>
<evidence type="ECO:0000256" key="1">
    <source>
        <dbReference type="SAM" id="MobiDB-lite"/>
    </source>
</evidence>
<keyword evidence="2" id="KW-0472">Membrane</keyword>
<dbReference type="Proteomes" id="UP000002139">
    <property type="component" value="Chromosome"/>
</dbReference>
<gene>
    <name evidence="3" type="ordered locus">sce3684</name>
</gene>
<feature type="compositionally biased region" description="Polar residues" evidence="1">
    <location>
        <begin position="1"/>
        <end position="12"/>
    </location>
</feature>
<feature type="region of interest" description="Disordered" evidence="1">
    <location>
        <begin position="85"/>
        <end position="106"/>
    </location>
</feature>
<keyword evidence="2" id="KW-1133">Transmembrane helix</keyword>
<dbReference type="EMBL" id="AM746676">
    <property type="protein sequence ID" value="CAN93844.1"/>
    <property type="molecule type" value="Genomic_DNA"/>
</dbReference>